<dbReference type="OrthoDB" id="8069917at2759"/>
<dbReference type="EMBL" id="OV651825">
    <property type="protein sequence ID" value="CAH1103022.1"/>
    <property type="molecule type" value="Genomic_DNA"/>
</dbReference>
<name>A0A9P0CQT8_9CUCU</name>
<feature type="compositionally biased region" description="Low complexity" evidence="1">
    <location>
        <begin position="331"/>
        <end position="354"/>
    </location>
</feature>
<keyword evidence="3" id="KW-1185">Reference proteome</keyword>
<gene>
    <name evidence="2" type="ORF">PSYICH_LOCUS3729</name>
</gene>
<feature type="region of interest" description="Disordered" evidence="1">
    <location>
        <begin position="322"/>
        <end position="439"/>
    </location>
</feature>
<organism evidence="2 3">
    <name type="scientific">Psylliodes chrysocephalus</name>
    <dbReference type="NCBI Taxonomy" id="3402493"/>
    <lineage>
        <taxon>Eukaryota</taxon>
        <taxon>Metazoa</taxon>
        <taxon>Ecdysozoa</taxon>
        <taxon>Arthropoda</taxon>
        <taxon>Hexapoda</taxon>
        <taxon>Insecta</taxon>
        <taxon>Pterygota</taxon>
        <taxon>Neoptera</taxon>
        <taxon>Endopterygota</taxon>
        <taxon>Coleoptera</taxon>
        <taxon>Polyphaga</taxon>
        <taxon>Cucujiformia</taxon>
        <taxon>Chrysomeloidea</taxon>
        <taxon>Chrysomelidae</taxon>
        <taxon>Galerucinae</taxon>
        <taxon>Alticini</taxon>
        <taxon>Psylliodes</taxon>
    </lineage>
</organism>
<proteinExistence type="predicted"/>
<dbReference type="Proteomes" id="UP001153636">
    <property type="component" value="Chromosome 13"/>
</dbReference>
<feature type="region of interest" description="Disordered" evidence="1">
    <location>
        <begin position="1"/>
        <end position="24"/>
    </location>
</feature>
<evidence type="ECO:0000256" key="1">
    <source>
        <dbReference type="SAM" id="MobiDB-lite"/>
    </source>
</evidence>
<feature type="compositionally biased region" description="Basic residues" evidence="1">
    <location>
        <begin position="355"/>
        <end position="377"/>
    </location>
</feature>
<accession>A0A9P0CQT8</accession>
<evidence type="ECO:0000313" key="2">
    <source>
        <dbReference type="EMBL" id="CAH1103022.1"/>
    </source>
</evidence>
<feature type="compositionally biased region" description="Pro residues" evidence="1">
    <location>
        <begin position="389"/>
        <end position="407"/>
    </location>
</feature>
<evidence type="ECO:0000313" key="3">
    <source>
        <dbReference type="Proteomes" id="UP001153636"/>
    </source>
</evidence>
<evidence type="ECO:0008006" key="4">
    <source>
        <dbReference type="Google" id="ProtNLM"/>
    </source>
</evidence>
<sequence length="439" mass="49018">MSLNNSNITPVVDRGAGSSTNNNMHQNTLDLNEETVVQPRFLIVKRKEGDFATVNPFLIQKFVYGRFGQVKNLKKIKDGLLIETNSAAQSKVMLTIKKFLDYEVEIIPHSKLNQCRGIVHCKDLLNCSEQEILDELKNQGIIDVKRIKSKRDGILVDTPSHILTFNTPKLPKEVKVRHFIPSPLRCFRRQRFGHAAISCSKDQVCVCGKPLHIGNPCEPPIKCVNCEGPHPARSKDCLMYKQEYAIQELKVKEGLSYIEAKRKININTPKPNTSYSQVTTFRPPAPVPTVNTQELVKNLLPHLISALKSCFQTTQLTQQIYPPSESQEQLSQVTDSESESVTSENTTKTTSTTRKGTKRKKTKRKGGWPKGVPRSRKPSLETMDTDVPLPNPEAPLPNPEAPLPNPAVPLLNPEISSLKDDIQTDPASKPLGHTSAEDN</sequence>
<dbReference type="AlphaFoldDB" id="A0A9P0CQT8"/>
<reference evidence="2" key="1">
    <citation type="submission" date="2022-01" db="EMBL/GenBank/DDBJ databases">
        <authorList>
            <person name="King R."/>
        </authorList>
    </citation>
    <scope>NUCLEOTIDE SEQUENCE</scope>
</reference>
<protein>
    <recommendedName>
        <fullName evidence="4">Gag-like protein</fullName>
    </recommendedName>
</protein>